<accession>A0A1G8EBW7</accession>
<organism evidence="1 2">
    <name type="scientific">Myroides phaeus</name>
    <dbReference type="NCBI Taxonomy" id="702745"/>
    <lineage>
        <taxon>Bacteria</taxon>
        <taxon>Pseudomonadati</taxon>
        <taxon>Bacteroidota</taxon>
        <taxon>Flavobacteriia</taxon>
        <taxon>Flavobacteriales</taxon>
        <taxon>Flavobacteriaceae</taxon>
        <taxon>Myroides</taxon>
    </lineage>
</organism>
<gene>
    <name evidence="1" type="ORF">SAMN05421818_11029</name>
</gene>
<dbReference type="EMBL" id="FNDQ01000010">
    <property type="protein sequence ID" value="SDH67381.1"/>
    <property type="molecule type" value="Genomic_DNA"/>
</dbReference>
<dbReference type="AlphaFoldDB" id="A0A1G8EBW7"/>
<evidence type="ECO:0000313" key="2">
    <source>
        <dbReference type="Proteomes" id="UP000243588"/>
    </source>
</evidence>
<dbReference type="Proteomes" id="UP000243588">
    <property type="component" value="Unassembled WGS sequence"/>
</dbReference>
<protein>
    <submittedName>
        <fullName evidence="1">Uncharacterized protein</fullName>
    </submittedName>
</protein>
<dbReference type="RefSeq" id="WP_143021871.1">
    <property type="nucleotide sequence ID" value="NZ_FNDQ01000010.1"/>
</dbReference>
<evidence type="ECO:0000313" key="1">
    <source>
        <dbReference type="EMBL" id="SDH67381.1"/>
    </source>
</evidence>
<dbReference type="STRING" id="702745.SAMN05421818_11029"/>
<reference evidence="2" key="1">
    <citation type="submission" date="2016-10" db="EMBL/GenBank/DDBJ databases">
        <authorList>
            <person name="Varghese N."/>
            <person name="Submissions S."/>
        </authorList>
    </citation>
    <scope>NUCLEOTIDE SEQUENCE [LARGE SCALE GENOMIC DNA]</scope>
    <source>
        <strain evidence="2">DSM 23313</strain>
    </source>
</reference>
<name>A0A1G8EBW7_9FLAO</name>
<proteinExistence type="predicted"/>
<keyword evidence="2" id="KW-1185">Reference proteome</keyword>
<sequence length="179" mass="20541">MVSDRLTSKTKEYLSKNFTSDFIKASLQTAYDILKQYYKVFSIEEVGEEQSKPTSEFVQVNNEQGNLTPQVRTLIISYLSTFKFTENDILSLTIAYVNSMSYDKAAVCLIDNNDEGNIQELYEVLIEKRVSAELPTYLKVVLVESMAMFCAEFDISRGLLDNEYFIDLLPVYCTFNNCN</sequence>